<accession>A0ABN9VKU2</accession>
<proteinExistence type="predicted"/>
<dbReference type="EMBL" id="CAUYUJ010017337">
    <property type="protein sequence ID" value="CAK0873910.1"/>
    <property type="molecule type" value="Genomic_DNA"/>
</dbReference>
<sequence length="219" mass="25095">AFMANKAELTNQSFSLKSRLRLFEAVVTPAVLYGGSSWALKSEVGHKLQTAQRRMLRMLFGSGRRRETQQENQAPGGCEAPDARESDDDSHVDEVPAGGALEPWVDWIKRVIHHIEEHMNKLHIDCWWEAARRKIWKFAARIANMPSDRWAVKAVNWIPELDPRARGRLPGRPRKRWADDVVNFLRDAGYDAPGGDWISLACNVELWMILQDGFMYESI</sequence>
<organism evidence="2 3">
    <name type="scientific">Prorocentrum cordatum</name>
    <dbReference type="NCBI Taxonomy" id="2364126"/>
    <lineage>
        <taxon>Eukaryota</taxon>
        <taxon>Sar</taxon>
        <taxon>Alveolata</taxon>
        <taxon>Dinophyceae</taxon>
        <taxon>Prorocentrales</taxon>
        <taxon>Prorocentraceae</taxon>
        <taxon>Prorocentrum</taxon>
    </lineage>
</organism>
<reference evidence="2" key="1">
    <citation type="submission" date="2023-10" db="EMBL/GenBank/DDBJ databases">
        <authorList>
            <person name="Chen Y."/>
            <person name="Shah S."/>
            <person name="Dougan E. K."/>
            <person name="Thang M."/>
            <person name="Chan C."/>
        </authorList>
    </citation>
    <scope>NUCLEOTIDE SEQUENCE [LARGE SCALE GENOMIC DNA]</scope>
</reference>
<gene>
    <name evidence="2" type="ORF">PCOR1329_LOCUS58978</name>
</gene>
<evidence type="ECO:0000256" key="1">
    <source>
        <dbReference type="SAM" id="MobiDB-lite"/>
    </source>
</evidence>
<name>A0ABN9VKU2_9DINO</name>
<feature type="non-terminal residue" evidence="2">
    <location>
        <position position="1"/>
    </location>
</feature>
<evidence type="ECO:0000313" key="2">
    <source>
        <dbReference type="EMBL" id="CAK0873910.1"/>
    </source>
</evidence>
<evidence type="ECO:0000313" key="3">
    <source>
        <dbReference type="Proteomes" id="UP001189429"/>
    </source>
</evidence>
<dbReference type="Proteomes" id="UP001189429">
    <property type="component" value="Unassembled WGS sequence"/>
</dbReference>
<protein>
    <submittedName>
        <fullName evidence="2">Uncharacterized protein</fullName>
    </submittedName>
</protein>
<keyword evidence="3" id="KW-1185">Reference proteome</keyword>
<comment type="caution">
    <text evidence="2">The sequence shown here is derived from an EMBL/GenBank/DDBJ whole genome shotgun (WGS) entry which is preliminary data.</text>
</comment>
<feature type="region of interest" description="Disordered" evidence="1">
    <location>
        <begin position="62"/>
        <end position="97"/>
    </location>
</feature>